<dbReference type="Gene3D" id="3.20.20.140">
    <property type="entry name" value="Metal-dependent hydrolases"/>
    <property type="match status" value="1"/>
</dbReference>
<dbReference type="EMBL" id="SHNP01000008">
    <property type="protein sequence ID" value="MCX2975413.1"/>
    <property type="molecule type" value="Genomic_DNA"/>
</dbReference>
<protein>
    <submittedName>
        <fullName evidence="3">DUF3604 domain-containing protein</fullName>
    </submittedName>
</protein>
<organism evidence="3 4">
    <name type="scientific">Candidatus Seongchinamella marina</name>
    <dbReference type="NCBI Taxonomy" id="2518990"/>
    <lineage>
        <taxon>Bacteria</taxon>
        <taxon>Pseudomonadati</taxon>
        <taxon>Pseudomonadota</taxon>
        <taxon>Gammaproteobacteria</taxon>
        <taxon>Cellvibrionales</taxon>
        <taxon>Halieaceae</taxon>
        <taxon>Seongchinamella</taxon>
    </lineage>
</organism>
<feature type="chain" id="PRO_5047255126" evidence="2">
    <location>
        <begin position="36"/>
        <end position="642"/>
    </location>
</feature>
<reference evidence="3" key="1">
    <citation type="submission" date="2019-02" db="EMBL/GenBank/DDBJ databases">
        <authorList>
            <person name="Li S.-H."/>
        </authorList>
    </citation>
    <scope>NUCLEOTIDE SEQUENCE</scope>
    <source>
        <strain evidence="3">IMCC8485</strain>
    </source>
</reference>
<accession>A0ABT3SZI8</accession>
<evidence type="ECO:0000256" key="1">
    <source>
        <dbReference type="SAM" id="MobiDB-lite"/>
    </source>
</evidence>
<evidence type="ECO:0000313" key="3">
    <source>
        <dbReference type="EMBL" id="MCX2975413.1"/>
    </source>
</evidence>
<dbReference type="Pfam" id="PF12228">
    <property type="entry name" value="DUF3604"/>
    <property type="match status" value="1"/>
</dbReference>
<dbReference type="InterPro" id="IPR022028">
    <property type="entry name" value="DUF3604"/>
</dbReference>
<evidence type="ECO:0000313" key="4">
    <source>
        <dbReference type="Proteomes" id="UP001143307"/>
    </source>
</evidence>
<keyword evidence="2" id="KW-0732">Signal</keyword>
<evidence type="ECO:0000256" key="2">
    <source>
        <dbReference type="SAM" id="SignalP"/>
    </source>
</evidence>
<feature type="region of interest" description="Disordered" evidence="1">
    <location>
        <begin position="400"/>
        <end position="421"/>
    </location>
</feature>
<feature type="signal peptide" evidence="2">
    <location>
        <begin position="1"/>
        <end position="35"/>
    </location>
</feature>
<comment type="caution">
    <text evidence="3">The sequence shown here is derived from an EMBL/GenBank/DDBJ whole genome shotgun (WGS) entry which is preliminary data.</text>
</comment>
<name>A0ABT3SZI8_9GAMM</name>
<keyword evidence="4" id="KW-1185">Reference proteome</keyword>
<proteinExistence type="predicted"/>
<sequence>MVVTRYLQGLTSCVRKPRVWLYTLLLGFCIQTVTAQTVGADRCNHYNPLRDVYWGDLHVHTSQSVDAYMSGTRVGVAEAYQFARGEKILLPGFGIETQLDRPLDFAAITDHASDSGAVNLCTTSGSPAFNTQDCKNFRAPIVADKADIKKYIKTLLEKTGGQLVSDDICGNDGSLCRQARKTVWENTQQMAAQFNNDSGSCDFTTFVAYEYTATPSWSKVHRNIIFKNASVLTEPIPYSVEPDVQILWQRLKDECIDAGTGCDVLSIPHNPNLSNGNMFTVSYPPGSSLQQQADLAELRAAMEPVLEMSQIKGDSECRNGMWNVLGGTDELCDWEKYRQAGTEDCEAGVSRGALMNEGCVSRLDYGRYALVEGLKEKQRLGVNPYKLGFIGSTDTHSGAPGAVEEWRSDLSGSKPNPRPGRTAGGLVAVWAEENTRSSIFDALRRREVYGTSGPRMRIRMFAGNTLEASLCEDPGAVSKAYQAGVPMGGTLDSTSLKNTSPQFLLMAQQDSGTSEHPGNLLQRAQIVKGWADSDGNIHQKVFDVAGGANTATVDVDDCQPEGPGHSQLCGTWQDPDFDSEQDAVYYARVVENPSCRSTGWLCASSQGQGRPNWCDAETTPFTTQERAWTSPIWYSGNAIEKQ</sequence>
<gene>
    <name evidence="3" type="ORF">EYC87_17675</name>
</gene>
<dbReference type="Proteomes" id="UP001143307">
    <property type="component" value="Unassembled WGS sequence"/>
</dbReference>